<name>A0A518CZD5_9BACT</name>
<organism evidence="3 4">
    <name type="scientific">Rohdeia mirabilis</name>
    <dbReference type="NCBI Taxonomy" id="2528008"/>
    <lineage>
        <taxon>Bacteria</taxon>
        <taxon>Pseudomonadati</taxon>
        <taxon>Planctomycetota</taxon>
        <taxon>Planctomycetia</taxon>
        <taxon>Planctomycetia incertae sedis</taxon>
        <taxon>Rohdeia</taxon>
    </lineage>
</organism>
<sequence length="791" mass="82211">MGQDRITCRAAANTRTAHTGRFGAASISLALALFAAGCSGGSGSGGVAPVTPPVTLTFASTQIDMLAGVVAPPSEPTYQGGAADFTVVPALPDGLYLNAASGEIHGLPTTVSPRTNYTITARNEEGFLTADVEIEVHASFDEAAFVYALHPQSDEISLWRVDAGTGTLVPAGRTRTGNLPVRATVDPLGRFLYVVCGGQESVVVHHIDPLTGELDPVQLAAADGAAFDIAIDPTGRFLYKSNLHVGTLQAFAIDATSGRLVKNGAPVQLPGPSALEISGNGRNLFAGTLDGQAVLHFVVDSVTGEVGQFVGSAPIEGPVDLLFDETSDLLYALDFTNGSLVTYELDAVGGRPTVLFDTPVGGAPASIVKVGDQLHVGMHSPAGVLTFDVDPVDGRPIFDQALPLAGSATKIERFGTDGATMLALDGAALVAQVTIDGAGDLEWSDRRPCKNDVTDLVVVHGPRAFELETAGLFTATAQSLELSGYRTNGGGLDAAGLPVPIGLDPSRLVIDETRNQLVAVSRGSDQISTFSIDPVTLQLDELATVQAGLEPRDARLTASGRWLASLDADRVALWSMADDGQIAVVDSESVGSMPRHLTIDPADRFVYVSEGDTVRLFELNTEAGTLTPAAGGLTFANGSQPSGMCVSPDGRFLVICLEGTGRMHVAEIDRNDGSLTSRSTLETGFRSTEPSFDGRGARLITVEPDEDRVSLYGLDDAGTVSLQSRALCGSDANAVAFDRQGANVYGAAQGSDTIEIFSVDGSNLTSSSQVQVGLDTSPQVVTGYLVWSPVL</sequence>
<dbReference type="Gene3D" id="2.60.40.10">
    <property type="entry name" value="Immunoglobulins"/>
    <property type="match status" value="1"/>
</dbReference>
<dbReference type="PANTHER" id="PTHR30344:SF1">
    <property type="entry name" value="6-PHOSPHOGLUCONOLACTONASE"/>
    <property type="match status" value="1"/>
</dbReference>
<dbReference type="SUPFAM" id="SSF51004">
    <property type="entry name" value="C-terminal (heme d1) domain of cytochrome cd1-nitrite reductase"/>
    <property type="match status" value="1"/>
</dbReference>
<dbReference type="InterPro" id="IPR011045">
    <property type="entry name" value="N2O_reductase_N"/>
</dbReference>
<dbReference type="InterPro" id="IPR013783">
    <property type="entry name" value="Ig-like_fold"/>
</dbReference>
<dbReference type="RefSeq" id="WP_145186371.1">
    <property type="nucleotide sequence ID" value="NZ_CP036290.1"/>
</dbReference>
<dbReference type="InterPro" id="IPR015943">
    <property type="entry name" value="WD40/YVTN_repeat-like_dom_sf"/>
</dbReference>
<dbReference type="InterPro" id="IPR019405">
    <property type="entry name" value="Lactonase_7-beta_prop"/>
</dbReference>
<keyword evidence="3" id="KW-0378">Hydrolase</keyword>
<dbReference type="OrthoDB" id="9790815at2"/>
<evidence type="ECO:0000256" key="1">
    <source>
        <dbReference type="ARBA" id="ARBA00005564"/>
    </source>
</evidence>
<keyword evidence="2" id="KW-0313">Glucose metabolism</keyword>
<dbReference type="AlphaFoldDB" id="A0A518CZD5"/>
<dbReference type="GO" id="GO:0017057">
    <property type="term" value="F:6-phosphogluconolactonase activity"/>
    <property type="evidence" value="ECO:0007669"/>
    <property type="project" value="UniProtKB-EC"/>
</dbReference>
<proteinExistence type="inferred from homology"/>
<dbReference type="SUPFAM" id="SSF50974">
    <property type="entry name" value="Nitrous oxide reductase, N-terminal domain"/>
    <property type="match status" value="1"/>
</dbReference>
<dbReference type="InterPro" id="IPR050282">
    <property type="entry name" value="Cycloisomerase_2"/>
</dbReference>
<dbReference type="GO" id="GO:0006006">
    <property type="term" value="P:glucose metabolic process"/>
    <property type="evidence" value="ECO:0007669"/>
    <property type="project" value="UniProtKB-KW"/>
</dbReference>
<reference evidence="3 4" key="1">
    <citation type="submission" date="2019-02" db="EMBL/GenBank/DDBJ databases">
        <title>Deep-cultivation of Planctomycetes and their phenomic and genomic characterization uncovers novel biology.</title>
        <authorList>
            <person name="Wiegand S."/>
            <person name="Jogler M."/>
            <person name="Boedeker C."/>
            <person name="Pinto D."/>
            <person name="Vollmers J."/>
            <person name="Rivas-Marin E."/>
            <person name="Kohn T."/>
            <person name="Peeters S.H."/>
            <person name="Heuer A."/>
            <person name="Rast P."/>
            <person name="Oberbeckmann S."/>
            <person name="Bunk B."/>
            <person name="Jeske O."/>
            <person name="Meyerdierks A."/>
            <person name="Storesund J.E."/>
            <person name="Kallscheuer N."/>
            <person name="Luecker S."/>
            <person name="Lage O.M."/>
            <person name="Pohl T."/>
            <person name="Merkel B.J."/>
            <person name="Hornburger P."/>
            <person name="Mueller R.-W."/>
            <person name="Bruemmer F."/>
            <person name="Labrenz M."/>
            <person name="Spormann A.M."/>
            <person name="Op den Camp H."/>
            <person name="Overmann J."/>
            <person name="Amann R."/>
            <person name="Jetten M.S.M."/>
            <person name="Mascher T."/>
            <person name="Medema M.H."/>
            <person name="Devos D.P."/>
            <person name="Kaster A.-K."/>
            <person name="Ovreas L."/>
            <person name="Rohde M."/>
            <person name="Galperin M.Y."/>
            <person name="Jogler C."/>
        </authorList>
    </citation>
    <scope>NUCLEOTIDE SEQUENCE [LARGE SCALE GENOMIC DNA]</scope>
    <source>
        <strain evidence="3 4">Pla163</strain>
    </source>
</reference>
<dbReference type="SUPFAM" id="SSF63825">
    <property type="entry name" value="YWTD domain"/>
    <property type="match status" value="1"/>
</dbReference>
<dbReference type="PANTHER" id="PTHR30344">
    <property type="entry name" value="6-PHOSPHOGLUCONOLACTONASE-RELATED"/>
    <property type="match status" value="1"/>
</dbReference>
<dbReference type="Gene3D" id="2.130.10.10">
    <property type="entry name" value="YVTN repeat-like/Quinoprotein amine dehydrogenase"/>
    <property type="match status" value="3"/>
</dbReference>
<dbReference type="InterPro" id="IPR011048">
    <property type="entry name" value="Haem_d1_sf"/>
</dbReference>
<evidence type="ECO:0000313" key="4">
    <source>
        <dbReference type="Proteomes" id="UP000319342"/>
    </source>
</evidence>
<evidence type="ECO:0000313" key="3">
    <source>
        <dbReference type="EMBL" id="QDU84577.1"/>
    </source>
</evidence>
<dbReference type="Proteomes" id="UP000319342">
    <property type="component" value="Chromosome"/>
</dbReference>
<protein>
    <submittedName>
        <fullName evidence="3">6-phosphogluconolactonase</fullName>
        <ecNumber evidence="3">3.1.1.31</ecNumber>
    </submittedName>
</protein>
<dbReference type="EMBL" id="CP036290">
    <property type="protein sequence ID" value="QDU84577.1"/>
    <property type="molecule type" value="Genomic_DNA"/>
</dbReference>
<comment type="similarity">
    <text evidence="1">Belongs to the cycloisomerase 2 family.</text>
</comment>
<dbReference type="Pfam" id="PF05345">
    <property type="entry name" value="He_PIG"/>
    <property type="match status" value="1"/>
</dbReference>
<dbReference type="Pfam" id="PF10282">
    <property type="entry name" value="Lactonase"/>
    <property type="match status" value="4"/>
</dbReference>
<gene>
    <name evidence="3" type="primary">pgl_2</name>
    <name evidence="3" type="ORF">Pla163_16880</name>
</gene>
<keyword evidence="2" id="KW-0119">Carbohydrate metabolism</keyword>
<accession>A0A518CZD5</accession>
<evidence type="ECO:0000256" key="2">
    <source>
        <dbReference type="ARBA" id="ARBA00022526"/>
    </source>
</evidence>
<keyword evidence="4" id="KW-1185">Reference proteome</keyword>
<dbReference type="EC" id="3.1.1.31" evidence="3"/>